<dbReference type="InterPro" id="IPR002305">
    <property type="entry name" value="aa-tRNA-synth_Ic"/>
</dbReference>
<dbReference type="NCBIfam" id="TIGR00234">
    <property type="entry name" value="tyrS"/>
    <property type="match status" value="1"/>
</dbReference>
<sequence length="401" mass="45899">MPKPFLKQTNDLLARGVEKIIVKEHLEKAVKSGKKLRLKLGIDPTGADLHIGHMVAIRKLRAFQELGHKVIIIVGDYTARIGDPSGRDKMREPLTKEKIYENLKTYKKQIGKILDVDKTEFAYQSEWFDKKNIQDVIEWASIFTLQQMIARDMYQRRMKEGNPIGLHEFLYPLLQGYDSVAIRSDVEFGGNDQEFNLLVGRTMQEHFKQRPQDILTISLLIGTDGRKMSKTYNNYIGVMDAPSKMFGKVMSASDEVIGDYFTLCTDVAMDEIAEIDRAMKNGSLNPRDAKARLAREIVTIYHSAKTAREAEAEFEKIFKQKEKPSDMPVFKAKKTRYLLTDFLVEAELVSSKTEARRLVEQRGVKIDDIVLDDWKKEIVVQDGMVVQVGKRKFVKIASTNT</sequence>
<dbReference type="Gene3D" id="1.10.240.10">
    <property type="entry name" value="Tyrosyl-Transfer RNA Synthetase"/>
    <property type="match status" value="1"/>
</dbReference>
<dbReference type="InterPro" id="IPR036986">
    <property type="entry name" value="S4_RNA-bd_sf"/>
</dbReference>
<dbReference type="PANTHER" id="PTHR11766">
    <property type="entry name" value="TYROSYL-TRNA SYNTHETASE"/>
    <property type="match status" value="1"/>
</dbReference>
<dbReference type="GO" id="GO:0004831">
    <property type="term" value="F:tyrosine-tRNA ligase activity"/>
    <property type="evidence" value="ECO:0007669"/>
    <property type="project" value="UniProtKB-UniRule"/>
</dbReference>
<dbReference type="SMART" id="SM00363">
    <property type="entry name" value="S4"/>
    <property type="match status" value="1"/>
</dbReference>
<comment type="caution">
    <text evidence="12">The sequence shown here is derived from an EMBL/GenBank/DDBJ whole genome shotgun (WGS) entry which is preliminary data.</text>
</comment>
<dbReference type="Proteomes" id="UP000178315">
    <property type="component" value="Unassembled WGS sequence"/>
</dbReference>
<dbReference type="InterPro" id="IPR054608">
    <property type="entry name" value="SYY-like_C"/>
</dbReference>
<keyword evidence="7 9" id="KW-0030">Aminoacyl-tRNA synthetase</keyword>
<comment type="subcellular location">
    <subcellularLocation>
        <location evidence="9">Cytoplasm</location>
    </subcellularLocation>
</comment>
<keyword evidence="4 9" id="KW-0067">ATP-binding</keyword>
<evidence type="ECO:0000256" key="7">
    <source>
        <dbReference type="ARBA" id="ARBA00023146"/>
    </source>
</evidence>
<evidence type="ECO:0000256" key="9">
    <source>
        <dbReference type="HAMAP-Rule" id="MF_02007"/>
    </source>
</evidence>
<dbReference type="PRINTS" id="PR01040">
    <property type="entry name" value="TRNASYNTHTYR"/>
</dbReference>
<evidence type="ECO:0000256" key="1">
    <source>
        <dbReference type="ARBA" id="ARBA00022490"/>
    </source>
</evidence>
<feature type="domain" description="RNA-binding S4" evidence="11">
    <location>
        <begin position="337"/>
        <end position="400"/>
    </location>
</feature>
<dbReference type="InterPro" id="IPR002307">
    <property type="entry name" value="Tyr-tRNA-ligase"/>
</dbReference>
<reference evidence="12 13" key="1">
    <citation type="journal article" date="2016" name="Nat. Commun.">
        <title>Thousands of microbial genomes shed light on interconnected biogeochemical processes in an aquifer system.</title>
        <authorList>
            <person name="Anantharaman K."/>
            <person name="Brown C.T."/>
            <person name="Hug L.A."/>
            <person name="Sharon I."/>
            <person name="Castelle C.J."/>
            <person name="Probst A.J."/>
            <person name="Thomas B.C."/>
            <person name="Singh A."/>
            <person name="Wilkins M.J."/>
            <person name="Karaoz U."/>
            <person name="Brodie E.L."/>
            <person name="Williams K.H."/>
            <person name="Hubbard S.S."/>
            <person name="Banfield J.F."/>
        </authorList>
    </citation>
    <scope>NUCLEOTIDE SEQUENCE [LARGE SCALE GENOMIC DNA]</scope>
</reference>
<dbReference type="Gene3D" id="3.10.290.10">
    <property type="entry name" value="RNA-binding S4 domain"/>
    <property type="match status" value="1"/>
</dbReference>
<keyword evidence="3 9" id="KW-0547">Nucleotide-binding</keyword>
<comment type="subunit">
    <text evidence="9">Homodimer.</text>
</comment>
<evidence type="ECO:0000313" key="13">
    <source>
        <dbReference type="Proteomes" id="UP000178315"/>
    </source>
</evidence>
<dbReference type="SUPFAM" id="SSF55174">
    <property type="entry name" value="Alpha-L RNA-binding motif"/>
    <property type="match status" value="1"/>
</dbReference>
<protein>
    <recommendedName>
        <fullName evidence="9">Tyrosine--tRNA ligase</fullName>
        <ecNumber evidence="9">6.1.1.1</ecNumber>
    </recommendedName>
    <alternativeName>
        <fullName evidence="9">Tyrosyl-tRNA synthetase</fullName>
        <shortName evidence="9">TyrRS</shortName>
    </alternativeName>
</protein>
<evidence type="ECO:0000259" key="11">
    <source>
        <dbReference type="SMART" id="SM00363"/>
    </source>
</evidence>
<dbReference type="PANTHER" id="PTHR11766:SF1">
    <property type="entry name" value="TYROSINE--TRNA LIGASE"/>
    <property type="match status" value="1"/>
</dbReference>
<comment type="function">
    <text evidence="9">Catalyzes the attachment of tyrosine to tRNA(Tyr) in a two-step reaction: tyrosine is first activated by ATP to form Tyr-AMP and then transferred to the acceptor end of tRNA(Tyr).</text>
</comment>
<dbReference type="EC" id="6.1.1.1" evidence="9"/>
<keyword evidence="5 10" id="KW-0694">RNA-binding</keyword>
<feature type="binding site" evidence="9">
    <location>
        <position position="230"/>
    </location>
    <ligand>
        <name>ATP</name>
        <dbReference type="ChEBI" id="CHEBI:30616"/>
    </ligand>
</feature>
<gene>
    <name evidence="9" type="primary">tyrS</name>
    <name evidence="12" type="ORF">A3H61_05255</name>
</gene>
<evidence type="ECO:0000256" key="4">
    <source>
        <dbReference type="ARBA" id="ARBA00022840"/>
    </source>
</evidence>
<feature type="short sequence motif" description="'KMSKS' region" evidence="9">
    <location>
        <begin position="227"/>
        <end position="231"/>
    </location>
</feature>
<dbReference type="CDD" id="cd00165">
    <property type="entry name" value="S4"/>
    <property type="match status" value="1"/>
</dbReference>
<dbReference type="InterPro" id="IPR014729">
    <property type="entry name" value="Rossmann-like_a/b/a_fold"/>
</dbReference>
<accession>A0A1G2A7H9</accession>
<keyword evidence="1 9" id="KW-0963">Cytoplasm</keyword>
<dbReference type="GO" id="GO:0005829">
    <property type="term" value="C:cytosol"/>
    <property type="evidence" value="ECO:0007669"/>
    <property type="project" value="TreeGrafter"/>
</dbReference>
<dbReference type="InterPro" id="IPR001412">
    <property type="entry name" value="aa-tRNA-synth_I_CS"/>
</dbReference>
<dbReference type="Pfam" id="PF00579">
    <property type="entry name" value="tRNA-synt_1b"/>
    <property type="match status" value="1"/>
</dbReference>
<organism evidence="12 13">
    <name type="scientific">Candidatus Jacksonbacteria bacterium RIFCSPLOWO2_02_FULL_44_20</name>
    <dbReference type="NCBI Taxonomy" id="1798460"/>
    <lineage>
        <taxon>Bacteria</taxon>
        <taxon>Candidatus Jacksoniibacteriota</taxon>
    </lineage>
</organism>
<dbReference type="GO" id="GO:0003723">
    <property type="term" value="F:RNA binding"/>
    <property type="evidence" value="ECO:0007669"/>
    <property type="project" value="UniProtKB-KW"/>
</dbReference>
<dbReference type="CDD" id="cd00805">
    <property type="entry name" value="TyrRS_core"/>
    <property type="match status" value="1"/>
</dbReference>
<evidence type="ECO:0000256" key="5">
    <source>
        <dbReference type="ARBA" id="ARBA00022884"/>
    </source>
</evidence>
<dbReference type="InterPro" id="IPR024088">
    <property type="entry name" value="Tyr-tRNA-ligase_bac-type"/>
</dbReference>
<dbReference type="InterPro" id="IPR002942">
    <property type="entry name" value="S4_RNA-bd"/>
</dbReference>
<dbReference type="PROSITE" id="PS50889">
    <property type="entry name" value="S4"/>
    <property type="match status" value="1"/>
</dbReference>
<dbReference type="Gene3D" id="3.40.50.620">
    <property type="entry name" value="HUPs"/>
    <property type="match status" value="1"/>
</dbReference>
<comment type="catalytic activity">
    <reaction evidence="8 9">
        <text>tRNA(Tyr) + L-tyrosine + ATP = L-tyrosyl-tRNA(Tyr) + AMP + diphosphate + H(+)</text>
        <dbReference type="Rhea" id="RHEA:10220"/>
        <dbReference type="Rhea" id="RHEA-COMP:9706"/>
        <dbReference type="Rhea" id="RHEA-COMP:9707"/>
        <dbReference type="ChEBI" id="CHEBI:15378"/>
        <dbReference type="ChEBI" id="CHEBI:30616"/>
        <dbReference type="ChEBI" id="CHEBI:33019"/>
        <dbReference type="ChEBI" id="CHEBI:58315"/>
        <dbReference type="ChEBI" id="CHEBI:78442"/>
        <dbReference type="ChEBI" id="CHEBI:78536"/>
        <dbReference type="ChEBI" id="CHEBI:456215"/>
        <dbReference type="EC" id="6.1.1.1"/>
    </reaction>
</comment>
<keyword evidence="2 9" id="KW-0436">Ligase</keyword>
<evidence type="ECO:0000256" key="8">
    <source>
        <dbReference type="ARBA" id="ARBA00048248"/>
    </source>
</evidence>
<dbReference type="InterPro" id="IPR024108">
    <property type="entry name" value="Tyr-tRNA-ligase_bac_2"/>
</dbReference>
<evidence type="ECO:0000256" key="6">
    <source>
        <dbReference type="ARBA" id="ARBA00022917"/>
    </source>
</evidence>
<name>A0A1G2A7H9_9BACT</name>
<dbReference type="SUPFAM" id="SSF52374">
    <property type="entry name" value="Nucleotidylyl transferase"/>
    <property type="match status" value="1"/>
</dbReference>
<dbReference type="GO" id="GO:0006437">
    <property type="term" value="P:tyrosyl-tRNA aminoacylation"/>
    <property type="evidence" value="ECO:0007669"/>
    <property type="project" value="UniProtKB-UniRule"/>
</dbReference>
<dbReference type="HAMAP" id="MF_02007">
    <property type="entry name" value="Tyr_tRNA_synth_type2"/>
    <property type="match status" value="1"/>
</dbReference>
<comment type="similarity">
    <text evidence="9">Belongs to the class-I aminoacyl-tRNA synthetase family. TyrS type 2 subfamily.</text>
</comment>
<feature type="short sequence motif" description="'HIGH' region" evidence="9">
    <location>
        <begin position="44"/>
        <end position="53"/>
    </location>
</feature>
<dbReference type="AlphaFoldDB" id="A0A1G2A7H9"/>
<evidence type="ECO:0000256" key="10">
    <source>
        <dbReference type="PROSITE-ProRule" id="PRU00182"/>
    </source>
</evidence>
<keyword evidence="6 9" id="KW-0648">Protein biosynthesis</keyword>
<proteinExistence type="inferred from homology"/>
<evidence type="ECO:0000256" key="2">
    <source>
        <dbReference type="ARBA" id="ARBA00022598"/>
    </source>
</evidence>
<dbReference type="EMBL" id="MHJU01000035">
    <property type="protein sequence ID" value="OGY72436.1"/>
    <property type="molecule type" value="Genomic_DNA"/>
</dbReference>
<evidence type="ECO:0000256" key="3">
    <source>
        <dbReference type="ARBA" id="ARBA00022741"/>
    </source>
</evidence>
<dbReference type="GO" id="GO:0005524">
    <property type="term" value="F:ATP binding"/>
    <property type="evidence" value="ECO:0007669"/>
    <property type="project" value="UniProtKB-UniRule"/>
</dbReference>
<dbReference type="PROSITE" id="PS00178">
    <property type="entry name" value="AA_TRNA_LIGASE_I"/>
    <property type="match status" value="1"/>
</dbReference>
<evidence type="ECO:0000313" key="12">
    <source>
        <dbReference type="EMBL" id="OGY72436.1"/>
    </source>
</evidence>
<dbReference type="Pfam" id="PF22421">
    <property type="entry name" value="SYY_C-terminal"/>
    <property type="match status" value="1"/>
</dbReference>